<organism evidence="8 9">
    <name type="scientific">Rhamnusium bicolor</name>
    <dbReference type="NCBI Taxonomy" id="1586634"/>
    <lineage>
        <taxon>Eukaryota</taxon>
        <taxon>Metazoa</taxon>
        <taxon>Ecdysozoa</taxon>
        <taxon>Arthropoda</taxon>
        <taxon>Hexapoda</taxon>
        <taxon>Insecta</taxon>
        <taxon>Pterygota</taxon>
        <taxon>Neoptera</taxon>
        <taxon>Endopterygota</taxon>
        <taxon>Coleoptera</taxon>
        <taxon>Polyphaga</taxon>
        <taxon>Cucujiformia</taxon>
        <taxon>Chrysomeloidea</taxon>
        <taxon>Cerambycidae</taxon>
        <taxon>Lepturinae</taxon>
        <taxon>Rhagiini</taxon>
        <taxon>Rhamnusium</taxon>
    </lineage>
</organism>
<keyword evidence="3" id="KW-0805">Transcription regulation</keyword>
<accession>A0AAV8ZDV1</accession>
<dbReference type="PANTHER" id="PTHR21411:SF0">
    <property type="entry name" value="REGULATORY PROTEIN ZESTE"/>
    <property type="match status" value="1"/>
</dbReference>
<dbReference type="Proteomes" id="UP001162156">
    <property type="component" value="Unassembled WGS sequence"/>
</dbReference>
<evidence type="ECO:0000256" key="6">
    <source>
        <dbReference type="SAM" id="MobiDB-lite"/>
    </source>
</evidence>
<feature type="domain" description="Myb/SANT-like DNA-binding" evidence="7">
    <location>
        <begin position="8"/>
        <end position="84"/>
    </location>
</feature>
<evidence type="ECO:0000256" key="2">
    <source>
        <dbReference type="ARBA" id="ARBA00016807"/>
    </source>
</evidence>
<proteinExistence type="predicted"/>
<gene>
    <name evidence="8" type="ORF">NQ314_005741</name>
</gene>
<comment type="caution">
    <text evidence="8">The sequence shown here is derived from an EMBL/GenBank/DDBJ whole genome shotgun (WGS) entry which is preliminary data.</text>
</comment>
<dbReference type="PANTHER" id="PTHR21411">
    <property type="entry name" value="APONTIC"/>
    <property type="match status" value="1"/>
</dbReference>
<evidence type="ECO:0000259" key="7">
    <source>
        <dbReference type="Pfam" id="PF13873"/>
    </source>
</evidence>
<protein>
    <recommendedName>
        <fullName evidence="2">Regulatory protein zeste</fullName>
    </recommendedName>
</protein>
<dbReference type="EMBL" id="JANEYF010001590">
    <property type="protein sequence ID" value="KAJ8962445.1"/>
    <property type="molecule type" value="Genomic_DNA"/>
</dbReference>
<evidence type="ECO:0000256" key="4">
    <source>
        <dbReference type="ARBA" id="ARBA00023163"/>
    </source>
</evidence>
<dbReference type="AlphaFoldDB" id="A0AAV8ZDV1"/>
<comment type="subunit">
    <text evidence="1">Self-associates forming complexes of several hundred monomers.</text>
</comment>
<evidence type="ECO:0000256" key="3">
    <source>
        <dbReference type="ARBA" id="ARBA00023015"/>
    </source>
</evidence>
<dbReference type="InterPro" id="IPR028002">
    <property type="entry name" value="Myb_DNA-bind_5"/>
</dbReference>
<sequence length="225" mass="25924">MDVEVSKRSRNFTDYDRNLLFELVIQYKHVLENKKTDGTSVKQKNEAWDEIPLKYNSSCQTSPRNAKQLHALYDGIKKKARKIYMMTSEKENIKSAINVVDVSQVAESSGTTVMTVEPTLEFSTTPSASIQTNTPQSLPEKKRKRQSIETLSKRIVERKNFKDKLNTDIHKKKEEILDVEKILKEKQLTAANIDVLIKEAELKIKEKDIQIKMDEISHKKKNSGN</sequence>
<dbReference type="Pfam" id="PF13873">
    <property type="entry name" value="Myb_DNA-bind_5"/>
    <property type="match status" value="1"/>
</dbReference>
<evidence type="ECO:0000256" key="1">
    <source>
        <dbReference type="ARBA" id="ARBA00011764"/>
    </source>
</evidence>
<evidence type="ECO:0000313" key="8">
    <source>
        <dbReference type="EMBL" id="KAJ8962445.1"/>
    </source>
</evidence>
<keyword evidence="4" id="KW-0804">Transcription</keyword>
<evidence type="ECO:0000313" key="9">
    <source>
        <dbReference type="Proteomes" id="UP001162156"/>
    </source>
</evidence>
<feature type="region of interest" description="Disordered" evidence="6">
    <location>
        <begin position="126"/>
        <end position="146"/>
    </location>
</feature>
<keyword evidence="9" id="KW-1185">Reference proteome</keyword>
<name>A0AAV8ZDV1_9CUCU</name>
<evidence type="ECO:0000256" key="5">
    <source>
        <dbReference type="ARBA" id="ARBA00025466"/>
    </source>
</evidence>
<feature type="compositionally biased region" description="Polar residues" evidence="6">
    <location>
        <begin position="126"/>
        <end position="137"/>
    </location>
</feature>
<comment type="function">
    <text evidence="5">Involved in transvection phenomena (= synapsis-dependent gene expression), where the synaptic pairing of chromosomes carrying genes with which zeste interacts influences the expression of these genes. Zeste binds to DNA and stimulates transcription from a nearby promoter.</text>
</comment>
<reference evidence="8" key="1">
    <citation type="journal article" date="2023" name="Insect Mol. Biol.">
        <title>Genome sequencing provides insights into the evolution of gene families encoding plant cell wall-degrading enzymes in longhorned beetles.</title>
        <authorList>
            <person name="Shin N.R."/>
            <person name="Okamura Y."/>
            <person name="Kirsch R."/>
            <person name="Pauchet Y."/>
        </authorList>
    </citation>
    <scope>NUCLEOTIDE SEQUENCE</scope>
    <source>
        <strain evidence="8">RBIC_L_NR</strain>
    </source>
</reference>